<evidence type="ECO:0000256" key="2">
    <source>
        <dbReference type="ARBA" id="ARBA00005619"/>
    </source>
</evidence>
<dbReference type="InterPro" id="IPR027417">
    <property type="entry name" value="P-loop_NTPase"/>
</dbReference>
<dbReference type="Gene3D" id="3.40.50.300">
    <property type="entry name" value="P-loop containing nucleotide triphosphate hydrolases"/>
    <property type="match status" value="1"/>
</dbReference>
<feature type="transmembrane region" description="Helical" evidence="11">
    <location>
        <begin position="6"/>
        <end position="28"/>
    </location>
</feature>
<comment type="similarity">
    <text evidence="2">Belongs to the SRP receptor beta subunit family.</text>
</comment>
<keyword evidence="12" id="KW-0378">Hydrolase</keyword>
<name>A0A1E3PKX0_9ASCO</name>
<comment type="subcellular location">
    <subcellularLocation>
        <location evidence="1">Endoplasmic reticulum membrane</location>
        <topology evidence="1">Single-pass membrane protein</topology>
    </subcellularLocation>
</comment>
<evidence type="ECO:0000313" key="12">
    <source>
        <dbReference type="EMBL" id="ODQ65602.1"/>
    </source>
</evidence>
<keyword evidence="9 11" id="KW-0472">Membrane</keyword>
<dbReference type="Pfam" id="PF09439">
    <property type="entry name" value="SRPRB"/>
    <property type="match status" value="1"/>
</dbReference>
<evidence type="ECO:0000256" key="7">
    <source>
        <dbReference type="ARBA" id="ARBA00022989"/>
    </source>
</evidence>
<evidence type="ECO:0000256" key="5">
    <source>
        <dbReference type="ARBA" id="ARBA00022741"/>
    </source>
</evidence>
<dbReference type="InterPro" id="IPR019009">
    <property type="entry name" value="SRP_receptor_beta_su"/>
</dbReference>
<evidence type="ECO:0000256" key="11">
    <source>
        <dbReference type="SAM" id="Phobius"/>
    </source>
</evidence>
<dbReference type="SUPFAM" id="SSF52540">
    <property type="entry name" value="P-loop containing nucleoside triphosphate hydrolases"/>
    <property type="match status" value="1"/>
</dbReference>
<evidence type="ECO:0000256" key="3">
    <source>
        <dbReference type="ARBA" id="ARBA00020256"/>
    </source>
</evidence>
<keyword evidence="7 11" id="KW-1133">Transmembrane helix</keyword>
<dbReference type="EMBL" id="KV454409">
    <property type="protein sequence ID" value="ODQ65602.1"/>
    <property type="molecule type" value="Genomic_DNA"/>
</dbReference>
<dbReference type="GO" id="GO:0005525">
    <property type="term" value="F:GTP binding"/>
    <property type="evidence" value="ECO:0007669"/>
    <property type="project" value="UniProtKB-KW"/>
</dbReference>
<protein>
    <recommendedName>
        <fullName evidence="3">Signal recognition particle receptor subunit beta</fullName>
    </recommendedName>
</protein>
<evidence type="ECO:0000256" key="10">
    <source>
        <dbReference type="ARBA" id="ARBA00023170"/>
    </source>
</evidence>
<dbReference type="CDD" id="cd04105">
    <property type="entry name" value="SR_beta"/>
    <property type="match status" value="1"/>
</dbReference>
<accession>A0A1E3PKX0</accession>
<dbReference type="GO" id="GO:0005789">
    <property type="term" value="C:endoplasmic reticulum membrane"/>
    <property type="evidence" value="ECO:0007669"/>
    <property type="project" value="UniProtKB-SubCell"/>
</dbReference>
<gene>
    <name evidence="12" type="ORF">NADFUDRAFT_50887</name>
</gene>
<sequence>MSSPTVIVVTAIIGLLAILLVFVGRSYLGSSSQLKSANPSFVITGPANAGSTSLFSYLTSGRVPIDTATSQVGNEERDFKLPMEVDTPYVFDLIEFPGQLKVRYEAMSYLKQHRKNIRGLVYVVDAASGAKGIALAAEYLLDILTETEKQAGGVDILVAANKSDVFNAISSKRLKEAMEAEIDRLRKSRSKGLLASHHDDTQDDEGANWIGEDIGEFKFDQLEGLVVFADGSIKSENIEKWRIWLDERAVNGL</sequence>
<evidence type="ECO:0000256" key="8">
    <source>
        <dbReference type="ARBA" id="ARBA00023134"/>
    </source>
</evidence>
<dbReference type="OrthoDB" id="41266at2759"/>
<keyword evidence="13" id="KW-1185">Reference proteome</keyword>
<dbReference type="Proteomes" id="UP000095009">
    <property type="component" value="Unassembled WGS sequence"/>
</dbReference>
<keyword evidence="6" id="KW-0256">Endoplasmic reticulum</keyword>
<evidence type="ECO:0000256" key="1">
    <source>
        <dbReference type="ARBA" id="ARBA00004389"/>
    </source>
</evidence>
<dbReference type="STRING" id="857566.A0A1E3PKX0"/>
<evidence type="ECO:0000256" key="4">
    <source>
        <dbReference type="ARBA" id="ARBA00022692"/>
    </source>
</evidence>
<proteinExistence type="inferred from homology"/>
<evidence type="ECO:0000256" key="6">
    <source>
        <dbReference type="ARBA" id="ARBA00022824"/>
    </source>
</evidence>
<evidence type="ECO:0000256" key="9">
    <source>
        <dbReference type="ARBA" id="ARBA00023136"/>
    </source>
</evidence>
<keyword evidence="8" id="KW-0342">GTP-binding</keyword>
<keyword evidence="10" id="KW-0675">Receptor</keyword>
<dbReference type="GO" id="GO:0016787">
    <property type="term" value="F:hydrolase activity"/>
    <property type="evidence" value="ECO:0007669"/>
    <property type="project" value="UniProtKB-KW"/>
</dbReference>
<dbReference type="AlphaFoldDB" id="A0A1E3PKX0"/>
<keyword evidence="5" id="KW-0547">Nucleotide-binding</keyword>
<reference evidence="12 13" key="1">
    <citation type="journal article" date="2016" name="Proc. Natl. Acad. Sci. U.S.A.">
        <title>Comparative genomics of biotechnologically important yeasts.</title>
        <authorList>
            <person name="Riley R."/>
            <person name="Haridas S."/>
            <person name="Wolfe K.H."/>
            <person name="Lopes M.R."/>
            <person name="Hittinger C.T."/>
            <person name="Goeker M."/>
            <person name="Salamov A.A."/>
            <person name="Wisecaver J.H."/>
            <person name="Long T.M."/>
            <person name="Calvey C.H."/>
            <person name="Aerts A.L."/>
            <person name="Barry K.W."/>
            <person name="Choi C."/>
            <person name="Clum A."/>
            <person name="Coughlan A.Y."/>
            <person name="Deshpande S."/>
            <person name="Douglass A.P."/>
            <person name="Hanson S.J."/>
            <person name="Klenk H.-P."/>
            <person name="LaButti K.M."/>
            <person name="Lapidus A."/>
            <person name="Lindquist E.A."/>
            <person name="Lipzen A.M."/>
            <person name="Meier-Kolthoff J.P."/>
            <person name="Ohm R.A."/>
            <person name="Otillar R.P."/>
            <person name="Pangilinan J.L."/>
            <person name="Peng Y."/>
            <person name="Rokas A."/>
            <person name="Rosa C.A."/>
            <person name="Scheuner C."/>
            <person name="Sibirny A.A."/>
            <person name="Slot J.C."/>
            <person name="Stielow J.B."/>
            <person name="Sun H."/>
            <person name="Kurtzman C.P."/>
            <person name="Blackwell M."/>
            <person name="Grigoriev I.V."/>
            <person name="Jeffries T.W."/>
        </authorList>
    </citation>
    <scope>NUCLEOTIDE SEQUENCE [LARGE SCALE GENOMIC DNA]</scope>
    <source>
        <strain evidence="12 13">DSM 6958</strain>
    </source>
</reference>
<keyword evidence="4 11" id="KW-0812">Transmembrane</keyword>
<organism evidence="12 13">
    <name type="scientific">Nadsonia fulvescens var. elongata DSM 6958</name>
    <dbReference type="NCBI Taxonomy" id="857566"/>
    <lineage>
        <taxon>Eukaryota</taxon>
        <taxon>Fungi</taxon>
        <taxon>Dikarya</taxon>
        <taxon>Ascomycota</taxon>
        <taxon>Saccharomycotina</taxon>
        <taxon>Dipodascomycetes</taxon>
        <taxon>Dipodascales</taxon>
        <taxon>Dipodascales incertae sedis</taxon>
        <taxon>Nadsonia</taxon>
    </lineage>
</organism>
<evidence type="ECO:0000313" key="13">
    <source>
        <dbReference type="Proteomes" id="UP000095009"/>
    </source>
</evidence>